<comment type="similarity">
    <text evidence="1">In the N-terminal section; belongs to the glycosyltransferase 20 family.</text>
</comment>
<organism evidence="5 6">
    <name type="scientific">Porphyra umbilicalis</name>
    <name type="common">Purple laver</name>
    <name type="synonym">Red alga</name>
    <dbReference type="NCBI Taxonomy" id="2786"/>
    <lineage>
        <taxon>Eukaryota</taxon>
        <taxon>Rhodophyta</taxon>
        <taxon>Bangiophyceae</taxon>
        <taxon>Bangiales</taxon>
        <taxon>Bangiaceae</taxon>
        <taxon>Porphyra</taxon>
    </lineage>
</organism>
<dbReference type="PANTHER" id="PTHR10788:SF94">
    <property type="entry name" value="ALPHA,ALPHA-TREHALOSE-PHOSPHATE SYNTHASE [UDP-FORMING] 5"/>
    <property type="match status" value="1"/>
</dbReference>
<dbReference type="Pfam" id="PF00686">
    <property type="entry name" value="CBM_20"/>
    <property type="match status" value="1"/>
</dbReference>
<dbReference type="FunFam" id="3.40.50.2000:FF:000079">
    <property type="entry name" value="Trehalose-6-phosphate synthase 8"/>
    <property type="match status" value="1"/>
</dbReference>
<dbReference type="Pfam" id="PF02358">
    <property type="entry name" value="Trehalose_PPase"/>
    <property type="match status" value="1"/>
</dbReference>
<dbReference type="InterPro" id="IPR013783">
    <property type="entry name" value="Ig-like_fold"/>
</dbReference>
<evidence type="ECO:0000256" key="1">
    <source>
        <dbReference type="ARBA" id="ARBA00005409"/>
    </source>
</evidence>
<dbReference type="CDD" id="cd03788">
    <property type="entry name" value="GT20_TPS"/>
    <property type="match status" value="1"/>
</dbReference>
<evidence type="ECO:0000259" key="4">
    <source>
        <dbReference type="PROSITE" id="PS51166"/>
    </source>
</evidence>
<dbReference type="InterPro" id="IPR002044">
    <property type="entry name" value="CBM20"/>
</dbReference>
<feature type="region of interest" description="Disordered" evidence="3">
    <location>
        <begin position="960"/>
        <end position="1015"/>
    </location>
</feature>
<dbReference type="NCBIfam" id="TIGR01484">
    <property type="entry name" value="HAD-SF-IIB"/>
    <property type="match status" value="1"/>
</dbReference>
<comment type="similarity">
    <text evidence="2">In the C-terminal section; belongs to the trehalose phosphatase family.</text>
</comment>
<dbReference type="CDD" id="cd01627">
    <property type="entry name" value="HAD_TPP"/>
    <property type="match status" value="1"/>
</dbReference>
<dbReference type="InterPro" id="IPR001830">
    <property type="entry name" value="Glyco_trans_20"/>
</dbReference>
<dbReference type="GO" id="GO:0005992">
    <property type="term" value="P:trehalose biosynthetic process"/>
    <property type="evidence" value="ECO:0007669"/>
    <property type="project" value="InterPro"/>
</dbReference>
<dbReference type="AlphaFoldDB" id="A0A1X6PEM5"/>
<feature type="domain" description="CBM20" evidence="4">
    <location>
        <begin position="5"/>
        <end position="160"/>
    </location>
</feature>
<dbReference type="EMBL" id="KV918794">
    <property type="protein sequence ID" value="OSX79290.1"/>
    <property type="molecule type" value="Genomic_DNA"/>
</dbReference>
<accession>A0A1X6PEM5</accession>
<evidence type="ECO:0000256" key="2">
    <source>
        <dbReference type="ARBA" id="ARBA00006330"/>
    </source>
</evidence>
<dbReference type="CDD" id="cd05467">
    <property type="entry name" value="CBM20"/>
    <property type="match status" value="1"/>
</dbReference>
<gene>
    <name evidence="5" type="ORF">BU14_0082s0055</name>
</gene>
<evidence type="ECO:0000313" key="6">
    <source>
        <dbReference type="Proteomes" id="UP000218209"/>
    </source>
</evidence>
<dbReference type="SUPFAM" id="SSF49452">
    <property type="entry name" value="Starch-binding domain-like"/>
    <property type="match status" value="1"/>
</dbReference>
<dbReference type="FunFam" id="3.40.50.1000:FF:000052">
    <property type="entry name" value="Alpha,alpha-trehalose-phosphate synthase [UDP-forming] 6"/>
    <property type="match status" value="1"/>
</dbReference>
<dbReference type="GO" id="GO:0005829">
    <property type="term" value="C:cytosol"/>
    <property type="evidence" value="ECO:0007669"/>
    <property type="project" value="TreeGrafter"/>
</dbReference>
<dbReference type="InterPro" id="IPR003337">
    <property type="entry name" value="Trehalose_PPase"/>
</dbReference>
<dbReference type="InterPro" id="IPR013784">
    <property type="entry name" value="Carb-bd-like_fold"/>
</dbReference>
<evidence type="ECO:0000256" key="3">
    <source>
        <dbReference type="SAM" id="MobiDB-lite"/>
    </source>
</evidence>
<protein>
    <recommendedName>
        <fullName evidence="4">CBM20 domain-containing protein</fullName>
    </recommendedName>
</protein>
<sequence>MSFPSSSVSNSRVTFVLRCATEFGQRVRVIGNDSRLGGWDPRRGVELTTSTGAWPSWRVSVDLPAGHKVEYKYVVLQSNPSALAGDTLVVGSPDGPGMKAPTPIAGGGAEGSGSGSSAGILSPESVDGTMQWELFEENRTLTTRSGQMIVNDGEFGKWNDKEEGRVKCFLTTDEGFGDSIESLVIVLYRLPIISKRDHTTGAWDFKWDDDALYLTSTGLRKGLEQLKVAPLWVGILNSDEEVPMRERDGVADRLLEEFNCVPVFIPHDTLKQFYEGFCKGVLWPLFHMVSTATDHTQHTTRFDDRLWRVYMNVNRMFRDKVVEVYDGDRQLIWVHDYHLMLLPQALRSRLSGVKIGFFLHIPWPSSEVYRVLPWRNELLKGMLSATLLGFHLFDYARHFLSACVRLLNLEHEANRGSLGLEYDGRHVMLRVSHIGVDPERFSEGLNESSLADRVAEFKQRFADCMVLGAVDDLDLIKGISLKLLGFQRYLDTAPNMRGKVVLVQVAIPKAARVKESVRNEIRELVAAINDKHGDGSGRRPVWYLEESISFESRLALYSIMDALVLTPIRDGLNLIPYEYIVSTSEGKGQLVLSEFTGCSRALSSAVRVNPWDIEELRGVLDMVVQKALSKAPEVELKRRADKSYVSAHSSQQWAQSFLHDLKEASEPARAVVKVGPLAGLPGVLTYDEFTLLNRSSVLRAYKAAKRRLFLFDYDGTLTSITEQSSQMAHAWARPNESVVANLDTLSKDPLNDVYIMSGRKTEVLEAGLNNSPAIGIAAEHGFYFRKKNSTEWNKLLEDADLSWMELALRIMLMYTDRTDGSYVEQKKAGLVWHYLDADREFGSWQAKEMRDHLESLLSPFSVQVVSGYGWLQVRMSAMNKGVTVETILRDMPEAPDFVLCCGDDRTDEDMFAYLDTHLDPSVKQFTCTVGVKPSHARYYLHSSNEVGALLETLVTGAYPRGGRSRHGGSMSLADMVADDEPSPPPPPPQSNNGPRPAANSSGQKRRGLASSLSGL</sequence>
<dbReference type="Gene3D" id="3.40.50.1000">
    <property type="entry name" value="HAD superfamily/HAD-like"/>
    <property type="match status" value="1"/>
</dbReference>
<dbReference type="SUPFAM" id="SSF56784">
    <property type="entry name" value="HAD-like"/>
    <property type="match status" value="1"/>
</dbReference>
<dbReference type="InterPro" id="IPR006379">
    <property type="entry name" value="HAD-SF_hydro_IIB"/>
</dbReference>
<keyword evidence="6" id="KW-1185">Reference proteome</keyword>
<name>A0A1X6PEM5_PORUM</name>
<dbReference type="PANTHER" id="PTHR10788">
    <property type="entry name" value="TREHALOSE-6-PHOSPHATE SYNTHASE"/>
    <property type="match status" value="1"/>
</dbReference>
<dbReference type="Gene3D" id="3.30.70.1020">
    <property type="entry name" value="Trehalose-6-phosphate phosphatase related protein, domain 2"/>
    <property type="match status" value="1"/>
</dbReference>
<dbReference type="Gene3D" id="3.40.50.2000">
    <property type="entry name" value="Glycogen Phosphorylase B"/>
    <property type="match status" value="2"/>
</dbReference>
<dbReference type="Gene3D" id="2.60.40.10">
    <property type="entry name" value="Immunoglobulins"/>
    <property type="match status" value="1"/>
</dbReference>
<dbReference type="GO" id="GO:2001070">
    <property type="term" value="F:starch binding"/>
    <property type="evidence" value="ECO:0007669"/>
    <property type="project" value="InterPro"/>
</dbReference>
<dbReference type="InterPro" id="IPR023214">
    <property type="entry name" value="HAD_sf"/>
</dbReference>
<reference evidence="5 6" key="1">
    <citation type="submission" date="2017-03" db="EMBL/GenBank/DDBJ databases">
        <title>WGS assembly of Porphyra umbilicalis.</title>
        <authorList>
            <person name="Brawley S.H."/>
            <person name="Blouin N.A."/>
            <person name="Ficko-Blean E."/>
            <person name="Wheeler G.L."/>
            <person name="Lohr M."/>
            <person name="Goodson H.V."/>
            <person name="Jenkins J.W."/>
            <person name="Blaby-Haas C.E."/>
            <person name="Helliwell K.E."/>
            <person name="Chan C."/>
            <person name="Marriage T."/>
            <person name="Bhattacharya D."/>
            <person name="Klein A.S."/>
            <person name="Badis Y."/>
            <person name="Brodie J."/>
            <person name="Cao Y."/>
            <person name="Collen J."/>
            <person name="Dittami S.M."/>
            <person name="Gachon C.M."/>
            <person name="Green B.R."/>
            <person name="Karpowicz S."/>
            <person name="Kim J.W."/>
            <person name="Kudahl U."/>
            <person name="Lin S."/>
            <person name="Michel G."/>
            <person name="Mittag M."/>
            <person name="Olson B.J."/>
            <person name="Pangilinan J."/>
            <person name="Peng Y."/>
            <person name="Qiu H."/>
            <person name="Shu S."/>
            <person name="Singer J.T."/>
            <person name="Smith A.G."/>
            <person name="Sprecher B.N."/>
            <person name="Wagner V."/>
            <person name="Wang W."/>
            <person name="Wang Z.-Y."/>
            <person name="Yan J."/>
            <person name="Yarish C."/>
            <person name="Zoeuner-Riek S."/>
            <person name="Zhuang Y."/>
            <person name="Zou Y."/>
            <person name="Lindquist E.A."/>
            <person name="Grimwood J."/>
            <person name="Barry K."/>
            <person name="Rokhsar D.S."/>
            <person name="Schmutz J."/>
            <person name="Stiller J.W."/>
            <person name="Grossman A.R."/>
            <person name="Prochnik S.E."/>
        </authorList>
    </citation>
    <scope>NUCLEOTIDE SEQUENCE [LARGE SCALE GENOMIC DNA]</scope>
    <source>
        <strain evidence="5">4086291</strain>
    </source>
</reference>
<evidence type="ECO:0000313" key="5">
    <source>
        <dbReference type="EMBL" id="OSX79290.1"/>
    </source>
</evidence>
<dbReference type="InterPro" id="IPR036412">
    <property type="entry name" value="HAD-like_sf"/>
</dbReference>
<dbReference type="NCBIfam" id="TIGR00685">
    <property type="entry name" value="T6PP"/>
    <property type="match status" value="1"/>
</dbReference>
<dbReference type="SMART" id="SM01065">
    <property type="entry name" value="CBM_2"/>
    <property type="match status" value="1"/>
</dbReference>
<dbReference type="Pfam" id="PF00982">
    <property type="entry name" value="Glyco_transf_20"/>
    <property type="match status" value="1"/>
</dbReference>
<dbReference type="Proteomes" id="UP000218209">
    <property type="component" value="Unassembled WGS sequence"/>
</dbReference>
<dbReference type="GO" id="GO:0004805">
    <property type="term" value="F:trehalose-phosphatase activity"/>
    <property type="evidence" value="ECO:0007669"/>
    <property type="project" value="TreeGrafter"/>
</dbReference>
<dbReference type="PROSITE" id="PS51166">
    <property type="entry name" value="CBM20"/>
    <property type="match status" value="1"/>
</dbReference>
<dbReference type="OrthoDB" id="755951at2759"/>
<proteinExistence type="inferred from homology"/>
<dbReference type="SUPFAM" id="SSF53756">
    <property type="entry name" value="UDP-Glycosyltransferase/glycogen phosphorylase"/>
    <property type="match status" value="1"/>
</dbReference>